<protein>
    <submittedName>
        <fullName evidence="2">Uncharacterized protein</fullName>
    </submittedName>
</protein>
<gene>
    <name evidence="2" type="ORF">METZ01_LOCUS39564</name>
</gene>
<sequence length="22" mass="2492">MTNEPRDQRPQIRLSQLSHGAG</sequence>
<evidence type="ECO:0000256" key="1">
    <source>
        <dbReference type="SAM" id="MobiDB-lite"/>
    </source>
</evidence>
<organism evidence="2">
    <name type="scientific">marine metagenome</name>
    <dbReference type="NCBI Taxonomy" id="408172"/>
    <lineage>
        <taxon>unclassified sequences</taxon>
        <taxon>metagenomes</taxon>
        <taxon>ecological metagenomes</taxon>
    </lineage>
</organism>
<reference evidence="2" key="1">
    <citation type="submission" date="2018-05" db="EMBL/GenBank/DDBJ databases">
        <authorList>
            <person name="Lanie J.A."/>
            <person name="Ng W.-L."/>
            <person name="Kazmierczak K.M."/>
            <person name="Andrzejewski T.M."/>
            <person name="Davidsen T.M."/>
            <person name="Wayne K.J."/>
            <person name="Tettelin H."/>
            <person name="Glass J.I."/>
            <person name="Rusch D."/>
            <person name="Podicherti R."/>
            <person name="Tsui H.-C.T."/>
            <person name="Winkler M.E."/>
        </authorList>
    </citation>
    <scope>NUCLEOTIDE SEQUENCE</scope>
</reference>
<accession>A0A381R5B6</accession>
<evidence type="ECO:0000313" key="2">
    <source>
        <dbReference type="EMBL" id="SUZ86710.1"/>
    </source>
</evidence>
<dbReference type="EMBL" id="UINC01001695">
    <property type="protein sequence ID" value="SUZ86710.1"/>
    <property type="molecule type" value="Genomic_DNA"/>
</dbReference>
<feature type="compositionally biased region" description="Polar residues" evidence="1">
    <location>
        <begin position="13"/>
        <end position="22"/>
    </location>
</feature>
<dbReference type="AlphaFoldDB" id="A0A381R5B6"/>
<name>A0A381R5B6_9ZZZZ</name>
<feature type="compositionally biased region" description="Basic and acidic residues" evidence="1">
    <location>
        <begin position="1"/>
        <end position="10"/>
    </location>
</feature>
<feature type="region of interest" description="Disordered" evidence="1">
    <location>
        <begin position="1"/>
        <end position="22"/>
    </location>
</feature>
<proteinExistence type="predicted"/>